<proteinExistence type="predicted"/>
<keyword evidence="2" id="KW-1185">Reference proteome</keyword>
<evidence type="ECO:0000313" key="1">
    <source>
        <dbReference type="EMBL" id="KZZ91683.1"/>
    </source>
</evidence>
<comment type="caution">
    <text evidence="1">The sequence shown here is derived from an EMBL/GenBank/DDBJ whole genome shotgun (WGS) entry which is preliminary data.</text>
</comment>
<gene>
    <name evidence="1" type="ORF">AAL_06437</name>
</gene>
<accession>A0A162ID10</accession>
<reference evidence="1 2" key="1">
    <citation type="journal article" date="2016" name="Genome Biol. Evol.">
        <title>Divergent and convergent evolution of fungal pathogenicity.</title>
        <authorList>
            <person name="Shang Y."/>
            <person name="Xiao G."/>
            <person name="Zheng P."/>
            <person name="Cen K."/>
            <person name="Zhan S."/>
            <person name="Wang C."/>
        </authorList>
    </citation>
    <scope>NUCLEOTIDE SEQUENCE [LARGE SCALE GENOMIC DNA]</scope>
    <source>
        <strain evidence="1 2">RCEF 2490</strain>
    </source>
</reference>
<organism evidence="1 2">
    <name type="scientific">Moelleriella libera RCEF 2490</name>
    <dbReference type="NCBI Taxonomy" id="1081109"/>
    <lineage>
        <taxon>Eukaryota</taxon>
        <taxon>Fungi</taxon>
        <taxon>Dikarya</taxon>
        <taxon>Ascomycota</taxon>
        <taxon>Pezizomycotina</taxon>
        <taxon>Sordariomycetes</taxon>
        <taxon>Hypocreomycetidae</taxon>
        <taxon>Hypocreales</taxon>
        <taxon>Clavicipitaceae</taxon>
        <taxon>Moelleriella</taxon>
    </lineage>
</organism>
<dbReference type="Proteomes" id="UP000078544">
    <property type="component" value="Unassembled WGS sequence"/>
</dbReference>
<evidence type="ECO:0000313" key="2">
    <source>
        <dbReference type="Proteomes" id="UP000078544"/>
    </source>
</evidence>
<name>A0A162ID10_9HYPO</name>
<dbReference type="EMBL" id="AZGY01000017">
    <property type="protein sequence ID" value="KZZ91683.1"/>
    <property type="molecule type" value="Genomic_DNA"/>
</dbReference>
<protein>
    <submittedName>
        <fullName evidence="1">Uncharacterized protein</fullName>
    </submittedName>
</protein>
<dbReference type="STRING" id="1081109.A0A162ID10"/>
<dbReference type="AlphaFoldDB" id="A0A162ID10"/>
<dbReference type="OrthoDB" id="4898871at2759"/>
<sequence>MADENVALLERLLSEETERRDRPKSLCYEDVSLILVRVPNTGEDLLAMAIKLIHHKGCDDKPKP</sequence>